<feature type="domain" description="NAD(P)-binding" evidence="1">
    <location>
        <begin position="7"/>
        <end position="198"/>
    </location>
</feature>
<sequence length="211" mass="22713">MKIGIIGATGRVGQQMVNAALANGHSVVALVRSRAKAERLFEGRVAVVEKDALALTRADFAGLDAVIDAFASPAAYRHLDLATHLISLFRGTDTPYLMFVLGASSLRQPSGELLLSQVEAQAQGAPWVKTPQQQVHEHDFLQWIDNVAWTAISPQANLIDGPLGDYRLGTDEVMQAPSGKSEVTVANLAAAAIAELEHRTHLRQRFTVVNA</sequence>
<evidence type="ECO:0000313" key="2">
    <source>
        <dbReference type="EMBL" id="MFD1393863.1"/>
    </source>
</evidence>
<dbReference type="Gene3D" id="3.40.50.720">
    <property type="entry name" value="NAD(P)-binding Rossmann-like Domain"/>
    <property type="match status" value="1"/>
</dbReference>
<dbReference type="InterPro" id="IPR036291">
    <property type="entry name" value="NAD(P)-bd_dom_sf"/>
</dbReference>
<dbReference type="InterPro" id="IPR051606">
    <property type="entry name" value="Polyketide_Oxido-like"/>
</dbReference>
<evidence type="ECO:0000313" key="3">
    <source>
        <dbReference type="Proteomes" id="UP001597249"/>
    </source>
</evidence>
<dbReference type="PANTHER" id="PTHR43355:SF2">
    <property type="entry name" value="FLAVIN REDUCTASE (NADPH)"/>
    <property type="match status" value="1"/>
</dbReference>
<dbReference type="PANTHER" id="PTHR43355">
    <property type="entry name" value="FLAVIN REDUCTASE (NADPH)"/>
    <property type="match status" value="1"/>
</dbReference>
<gene>
    <name evidence="2" type="ORF">ACFQ3L_09830</name>
</gene>
<evidence type="ECO:0000259" key="1">
    <source>
        <dbReference type="Pfam" id="PF13460"/>
    </source>
</evidence>
<dbReference type="RefSeq" id="WP_125585655.1">
    <property type="nucleotide sequence ID" value="NZ_JBHTMO010000035.1"/>
</dbReference>
<protein>
    <submittedName>
        <fullName evidence="2">NAD(P)H-binding protein</fullName>
    </submittedName>
</protein>
<name>A0ABW4BCW7_9LACO</name>
<organism evidence="2 3">
    <name type="scientific">Lacticaseibacillus jixianensis</name>
    <dbReference type="NCBI Taxonomy" id="2486012"/>
    <lineage>
        <taxon>Bacteria</taxon>
        <taxon>Bacillati</taxon>
        <taxon>Bacillota</taxon>
        <taxon>Bacilli</taxon>
        <taxon>Lactobacillales</taxon>
        <taxon>Lactobacillaceae</taxon>
        <taxon>Lacticaseibacillus</taxon>
    </lineage>
</organism>
<comment type="caution">
    <text evidence="2">The sequence shown here is derived from an EMBL/GenBank/DDBJ whole genome shotgun (WGS) entry which is preliminary data.</text>
</comment>
<proteinExistence type="predicted"/>
<accession>A0ABW4BCW7</accession>
<reference evidence="3" key="1">
    <citation type="journal article" date="2019" name="Int. J. Syst. Evol. Microbiol.">
        <title>The Global Catalogue of Microorganisms (GCM) 10K type strain sequencing project: providing services to taxonomists for standard genome sequencing and annotation.</title>
        <authorList>
            <consortium name="The Broad Institute Genomics Platform"/>
            <consortium name="The Broad Institute Genome Sequencing Center for Infectious Disease"/>
            <person name="Wu L."/>
            <person name="Ma J."/>
        </authorList>
    </citation>
    <scope>NUCLEOTIDE SEQUENCE [LARGE SCALE GENOMIC DNA]</scope>
    <source>
        <strain evidence="3">CCM 8911</strain>
    </source>
</reference>
<dbReference type="Pfam" id="PF13460">
    <property type="entry name" value="NAD_binding_10"/>
    <property type="match status" value="1"/>
</dbReference>
<dbReference type="InterPro" id="IPR016040">
    <property type="entry name" value="NAD(P)-bd_dom"/>
</dbReference>
<dbReference type="SUPFAM" id="SSF51735">
    <property type="entry name" value="NAD(P)-binding Rossmann-fold domains"/>
    <property type="match status" value="1"/>
</dbReference>
<keyword evidence="3" id="KW-1185">Reference proteome</keyword>
<dbReference type="EMBL" id="JBHTMO010000035">
    <property type="protein sequence ID" value="MFD1393863.1"/>
    <property type="molecule type" value="Genomic_DNA"/>
</dbReference>
<dbReference type="Proteomes" id="UP001597249">
    <property type="component" value="Unassembled WGS sequence"/>
</dbReference>